<name>A0ABQ8Y2D3_9EUKA</name>
<accession>A0ABQ8Y2D3</accession>
<keyword evidence="2" id="KW-0732">Signal</keyword>
<dbReference type="EMBL" id="JAOAOG010000231">
    <property type="protein sequence ID" value="KAJ6239003.1"/>
    <property type="molecule type" value="Genomic_DNA"/>
</dbReference>
<protein>
    <recommendedName>
        <fullName evidence="5">EGF-like domain-containing protein</fullName>
    </recommendedName>
</protein>
<evidence type="ECO:0000256" key="2">
    <source>
        <dbReference type="SAM" id="SignalP"/>
    </source>
</evidence>
<proteinExistence type="predicted"/>
<dbReference type="Proteomes" id="UP001150062">
    <property type="component" value="Unassembled WGS sequence"/>
</dbReference>
<feature type="transmembrane region" description="Helical" evidence="1">
    <location>
        <begin position="284"/>
        <end position="302"/>
    </location>
</feature>
<feature type="chain" id="PRO_5046654264" description="EGF-like domain-containing protein" evidence="2">
    <location>
        <begin position="22"/>
        <end position="316"/>
    </location>
</feature>
<evidence type="ECO:0000313" key="4">
    <source>
        <dbReference type="Proteomes" id="UP001150062"/>
    </source>
</evidence>
<sequence length="316" mass="36303">MKYSNFLLFLVSLAFFETIISLENKEETNIQKKGGEKVEGVNEEAKKYEEEVKEEEEEEYFVFESEKLNCTEFGIYDPPTNSCLCALDYTGETCSEKRSIDCNITLEYPDLDCKNYVDGDGDGSNLNSCLDTSPSRPCLIEKEKNKVLFGFKLSCKFSESRNQSEANFDYYVENGDQSFALSEEPDDSDFYLQVYDLLNPYKKTNLLYQSGVWTQEKLLGEQVIEIGVDLSTYPDSLWTGGRLYTETQIGFEGCNNCQVFQQYIDVSGLLDIEKLQKTSPLNKAALIIPIVCLVLFIPLWIWRRKKVTKKRKPKTD</sequence>
<keyword evidence="4" id="KW-1185">Reference proteome</keyword>
<evidence type="ECO:0000256" key="1">
    <source>
        <dbReference type="SAM" id="Phobius"/>
    </source>
</evidence>
<keyword evidence="1" id="KW-0472">Membrane</keyword>
<keyword evidence="1" id="KW-0812">Transmembrane</keyword>
<organism evidence="3 4">
    <name type="scientific">Anaeramoeba flamelloides</name>
    <dbReference type="NCBI Taxonomy" id="1746091"/>
    <lineage>
        <taxon>Eukaryota</taxon>
        <taxon>Metamonada</taxon>
        <taxon>Anaeramoebidae</taxon>
        <taxon>Anaeramoeba</taxon>
    </lineage>
</organism>
<keyword evidence="1" id="KW-1133">Transmembrane helix</keyword>
<evidence type="ECO:0000313" key="3">
    <source>
        <dbReference type="EMBL" id="KAJ6239003.1"/>
    </source>
</evidence>
<evidence type="ECO:0008006" key="5">
    <source>
        <dbReference type="Google" id="ProtNLM"/>
    </source>
</evidence>
<reference evidence="3" key="1">
    <citation type="submission" date="2022-08" db="EMBL/GenBank/DDBJ databases">
        <title>Novel sulfate-reducing endosymbionts in the free-living metamonad Anaeramoeba.</title>
        <authorList>
            <person name="Jerlstrom-Hultqvist J."/>
            <person name="Cepicka I."/>
            <person name="Gallot-Lavallee L."/>
            <person name="Salas-Leiva D."/>
            <person name="Curtis B.A."/>
            <person name="Zahonova K."/>
            <person name="Pipaliya S."/>
            <person name="Dacks J."/>
            <person name="Roger A.J."/>
        </authorList>
    </citation>
    <scope>NUCLEOTIDE SEQUENCE</scope>
    <source>
        <strain evidence="3">Schooner1</strain>
    </source>
</reference>
<comment type="caution">
    <text evidence="3">The sequence shown here is derived from an EMBL/GenBank/DDBJ whole genome shotgun (WGS) entry which is preliminary data.</text>
</comment>
<feature type="signal peptide" evidence="2">
    <location>
        <begin position="1"/>
        <end position="21"/>
    </location>
</feature>
<gene>
    <name evidence="3" type="ORF">M0813_25586</name>
</gene>